<dbReference type="Proteomes" id="UP001258994">
    <property type="component" value="Chromosome"/>
</dbReference>
<protein>
    <submittedName>
        <fullName evidence="2">Glycosyltransferase family 2 protein</fullName>
    </submittedName>
</protein>
<accession>A0ABY9TR81</accession>
<sequence>MKHPRTYQNWIKKSESFTPFNGVIKTTKFVIVVNSPLLTDSQLEKILISITKQSYQNWQVVVVLHDTQTVADIFTNTLNITTLKVECSELMQPFNIKYSGYWALYINYYLVLAPQALWEFAVYINADKSSKSGCIYSDHDYIDREGKRHNVKFKPDWNADLYYEQEYIANCCVIQVDSVLHDITLNQLSSRSEMFGLIINIDNHNRATKIEHLAKVLFHLVDGPLELNSLESQKALQQRFNLDLKVEPTTWGQKLTWPIMKPEPLVSLIIPTRNGLDILKQAIDSILAKTTYENYEIIIVDNQSDDIETINYLKSIGNSKINVINYNHPFNYSAINNFAAEHAQGTIIGLINNDVEVISPQWLTEMVSHAIRPDIGCVGAKLYYPNDTIQHAGVIIGIWGCAGHSHKYYPRSADGFNNRLQLVQNYSAVTAACLLVKKELFNQVSGLNERDLTVAFNDVDFCLKVERLGVRNLWTPYAELYHYESISRGDDATPEKRARAEKEINYMHDTWGTNTYLDPAYNPNLTLKLEDFSISRDI</sequence>
<dbReference type="CDD" id="cd04186">
    <property type="entry name" value="GT_2_like_c"/>
    <property type="match status" value="1"/>
</dbReference>
<dbReference type="RefSeq" id="WP_348390427.1">
    <property type="nucleotide sequence ID" value="NZ_CP134145.1"/>
</dbReference>
<dbReference type="Gene3D" id="3.90.550.10">
    <property type="entry name" value="Spore Coat Polysaccharide Biosynthesis Protein SpsA, Chain A"/>
    <property type="match status" value="1"/>
</dbReference>
<name>A0ABY9TR81_9GAMM</name>
<dbReference type="PANTHER" id="PTHR43179">
    <property type="entry name" value="RHAMNOSYLTRANSFERASE WBBL"/>
    <property type="match status" value="1"/>
</dbReference>
<dbReference type="PANTHER" id="PTHR43179:SF7">
    <property type="entry name" value="RHAMNOSYLTRANSFERASE WBBL"/>
    <property type="match status" value="1"/>
</dbReference>
<evidence type="ECO:0000259" key="1">
    <source>
        <dbReference type="Pfam" id="PF00535"/>
    </source>
</evidence>
<gene>
    <name evidence="2" type="ORF">RGQ13_14325</name>
</gene>
<evidence type="ECO:0000313" key="3">
    <source>
        <dbReference type="Proteomes" id="UP001258994"/>
    </source>
</evidence>
<dbReference type="InterPro" id="IPR001173">
    <property type="entry name" value="Glyco_trans_2-like"/>
</dbReference>
<dbReference type="SUPFAM" id="SSF53448">
    <property type="entry name" value="Nucleotide-diphospho-sugar transferases"/>
    <property type="match status" value="1"/>
</dbReference>
<organism evidence="2 3">
    <name type="scientific">Thalassotalea psychrophila</name>
    <dbReference type="NCBI Taxonomy" id="3065647"/>
    <lineage>
        <taxon>Bacteria</taxon>
        <taxon>Pseudomonadati</taxon>
        <taxon>Pseudomonadota</taxon>
        <taxon>Gammaproteobacteria</taxon>
        <taxon>Alteromonadales</taxon>
        <taxon>Colwelliaceae</taxon>
        <taxon>Thalassotalea</taxon>
    </lineage>
</organism>
<feature type="domain" description="Glycosyltransferase 2-like" evidence="1">
    <location>
        <begin position="267"/>
        <end position="398"/>
    </location>
</feature>
<dbReference type="InterPro" id="IPR029044">
    <property type="entry name" value="Nucleotide-diphossugar_trans"/>
</dbReference>
<evidence type="ECO:0000313" key="2">
    <source>
        <dbReference type="EMBL" id="WNC71292.1"/>
    </source>
</evidence>
<dbReference type="EMBL" id="CP134145">
    <property type="protein sequence ID" value="WNC71292.1"/>
    <property type="molecule type" value="Genomic_DNA"/>
</dbReference>
<keyword evidence="3" id="KW-1185">Reference proteome</keyword>
<reference evidence="3" key="1">
    <citation type="submission" date="2023-09" db="EMBL/GenBank/DDBJ databases">
        <authorList>
            <person name="Li S."/>
            <person name="Li X."/>
            <person name="Zhang C."/>
            <person name="Zhao Z."/>
        </authorList>
    </citation>
    <scope>NUCLEOTIDE SEQUENCE [LARGE SCALE GENOMIC DNA]</scope>
    <source>
        <strain evidence="3">SQ149</strain>
    </source>
</reference>
<dbReference type="Pfam" id="PF00535">
    <property type="entry name" value="Glycos_transf_2"/>
    <property type="match status" value="1"/>
</dbReference>
<proteinExistence type="predicted"/>